<protein>
    <submittedName>
        <fullName evidence="8">Sugar transporter ERD6-like 18</fullName>
    </submittedName>
</protein>
<sequence>MDTASIGDGLLIEEKAPGELNGGIGGSSCGASSSVTAVVVFSTAVAVCASFTCGCSAGYSSPAESGIVDDLGLSVAQYSVFGSILTVGGIIGSAASGKITDLLGRRRTLWYSDVFLTMGTYIYHRNYTQGPSERVCISGHGAIPCILQVIGLFFIPESPRWLVRAAKIGRDKELETALQRLRGMDTNISQEAAEIKDYTETFHQLSENRFIDLFQRKYVHSLTTGVGLMVLPQFGGSVGNQASILCLLP</sequence>
<comment type="similarity">
    <text evidence="2">Belongs to the major facilitator superfamily. Sugar transporter (TC 2.A.1.1) family.</text>
</comment>
<evidence type="ECO:0000313" key="8">
    <source>
        <dbReference type="EMBL" id="RVW64849.1"/>
    </source>
</evidence>
<evidence type="ECO:0000256" key="6">
    <source>
        <dbReference type="ARBA" id="ARBA00023136"/>
    </source>
</evidence>
<dbReference type="GO" id="GO:0022857">
    <property type="term" value="F:transmembrane transporter activity"/>
    <property type="evidence" value="ECO:0007669"/>
    <property type="project" value="InterPro"/>
</dbReference>
<reference evidence="8 9" key="1">
    <citation type="journal article" date="2018" name="PLoS Genet.">
        <title>Population sequencing reveals clonal diversity and ancestral inbreeding in the grapevine cultivar Chardonnay.</title>
        <authorList>
            <person name="Roach M.J."/>
            <person name="Johnson D.L."/>
            <person name="Bohlmann J."/>
            <person name="van Vuuren H.J."/>
            <person name="Jones S.J."/>
            <person name="Pretorius I.S."/>
            <person name="Schmidt S.A."/>
            <person name="Borneman A.R."/>
        </authorList>
    </citation>
    <scope>NUCLEOTIDE SEQUENCE [LARGE SCALE GENOMIC DNA]</scope>
    <source>
        <strain evidence="9">cv. Chardonnay</strain>
        <tissue evidence="8">Leaf</tissue>
    </source>
</reference>
<dbReference type="EMBL" id="QGNW01000701">
    <property type="protein sequence ID" value="RVW64849.1"/>
    <property type="molecule type" value="Genomic_DNA"/>
</dbReference>
<keyword evidence="5 7" id="KW-1133">Transmembrane helix</keyword>
<dbReference type="InterPro" id="IPR036259">
    <property type="entry name" value="MFS_trans_sf"/>
</dbReference>
<proteinExistence type="inferred from homology"/>
<comment type="subcellular location">
    <subcellularLocation>
        <location evidence="1">Membrane</location>
    </subcellularLocation>
</comment>
<keyword evidence="3 8" id="KW-0762">Sugar transport</keyword>
<keyword evidence="4 7" id="KW-0812">Transmembrane</keyword>
<evidence type="ECO:0000256" key="2">
    <source>
        <dbReference type="ARBA" id="ARBA00010992"/>
    </source>
</evidence>
<keyword evidence="6 7" id="KW-0472">Membrane</keyword>
<keyword evidence="3 8" id="KW-0813">Transport</keyword>
<comment type="caution">
    <text evidence="8">The sequence shown here is derived from an EMBL/GenBank/DDBJ whole genome shotgun (WGS) entry which is preliminary data.</text>
</comment>
<name>A0A438FY13_VITVI</name>
<accession>A0A438FY13</accession>
<evidence type="ECO:0000256" key="7">
    <source>
        <dbReference type="SAM" id="Phobius"/>
    </source>
</evidence>
<evidence type="ECO:0000256" key="1">
    <source>
        <dbReference type="ARBA" id="ARBA00004370"/>
    </source>
</evidence>
<dbReference type="InterPro" id="IPR005828">
    <property type="entry name" value="MFS_sugar_transport-like"/>
</dbReference>
<dbReference type="PANTHER" id="PTHR48021:SF48">
    <property type="entry name" value="MAJOR FACILITATOR SUPERFAMILY (MFS) PROFILE DOMAIN-CONTAINING PROTEIN"/>
    <property type="match status" value="1"/>
</dbReference>
<evidence type="ECO:0000256" key="4">
    <source>
        <dbReference type="ARBA" id="ARBA00022692"/>
    </source>
</evidence>
<dbReference type="Pfam" id="PF00083">
    <property type="entry name" value="Sugar_tr"/>
    <property type="match status" value="1"/>
</dbReference>
<dbReference type="InterPro" id="IPR050549">
    <property type="entry name" value="MFS_Trehalose_Transporter"/>
</dbReference>
<feature type="transmembrane region" description="Helical" evidence="7">
    <location>
        <begin position="75"/>
        <end position="96"/>
    </location>
</feature>
<dbReference type="Proteomes" id="UP000288805">
    <property type="component" value="Unassembled WGS sequence"/>
</dbReference>
<dbReference type="SUPFAM" id="SSF103473">
    <property type="entry name" value="MFS general substrate transporter"/>
    <property type="match status" value="1"/>
</dbReference>
<dbReference type="GO" id="GO:0016020">
    <property type="term" value="C:membrane"/>
    <property type="evidence" value="ECO:0007669"/>
    <property type="project" value="UniProtKB-SubCell"/>
</dbReference>
<dbReference type="Gene3D" id="1.20.1250.20">
    <property type="entry name" value="MFS general substrate transporter like domains"/>
    <property type="match status" value="2"/>
</dbReference>
<organism evidence="8 9">
    <name type="scientific">Vitis vinifera</name>
    <name type="common">Grape</name>
    <dbReference type="NCBI Taxonomy" id="29760"/>
    <lineage>
        <taxon>Eukaryota</taxon>
        <taxon>Viridiplantae</taxon>
        <taxon>Streptophyta</taxon>
        <taxon>Embryophyta</taxon>
        <taxon>Tracheophyta</taxon>
        <taxon>Spermatophyta</taxon>
        <taxon>Magnoliopsida</taxon>
        <taxon>eudicotyledons</taxon>
        <taxon>Gunneridae</taxon>
        <taxon>Pentapetalae</taxon>
        <taxon>rosids</taxon>
        <taxon>Vitales</taxon>
        <taxon>Vitaceae</taxon>
        <taxon>Viteae</taxon>
        <taxon>Vitis</taxon>
    </lineage>
</organism>
<evidence type="ECO:0000313" key="9">
    <source>
        <dbReference type="Proteomes" id="UP000288805"/>
    </source>
</evidence>
<evidence type="ECO:0000256" key="5">
    <source>
        <dbReference type="ARBA" id="ARBA00022989"/>
    </source>
</evidence>
<dbReference type="PANTHER" id="PTHR48021">
    <property type="match status" value="1"/>
</dbReference>
<dbReference type="AlphaFoldDB" id="A0A438FY13"/>
<evidence type="ECO:0000256" key="3">
    <source>
        <dbReference type="ARBA" id="ARBA00022597"/>
    </source>
</evidence>
<gene>
    <name evidence="8" type="primary">SFP2_0</name>
    <name evidence="8" type="ORF">CK203_065535</name>
</gene>